<protein>
    <submittedName>
        <fullName evidence="3">Uncharacterized protein</fullName>
    </submittedName>
</protein>
<feature type="domain" description="PRTase associated wHTH" evidence="2">
    <location>
        <begin position="343"/>
        <end position="423"/>
    </location>
</feature>
<dbReference type="Pfam" id="PF24409">
    <property type="entry name" value="wHTH-PRTase_assc"/>
    <property type="match status" value="1"/>
</dbReference>
<dbReference type="Proteomes" id="UP000565572">
    <property type="component" value="Unassembled WGS sequence"/>
</dbReference>
<feature type="domain" description="PRTase-CE" evidence="1">
    <location>
        <begin position="16"/>
        <end position="291"/>
    </location>
</feature>
<proteinExistence type="predicted"/>
<name>A0A7W5JSX7_9ACTN</name>
<evidence type="ECO:0000313" key="3">
    <source>
        <dbReference type="EMBL" id="MBB3325734.1"/>
    </source>
</evidence>
<evidence type="ECO:0000313" key="4">
    <source>
        <dbReference type="Proteomes" id="UP000565572"/>
    </source>
</evidence>
<sequence length="423" mass="46097">MTSVQSVRPSDTERGRAWLKNFATTDRYHAQLLLDTLQVKSPSEVFHGLKESIEAITPTFGGSACALIPVLSLDDIDSTVAIKDLGARTSSREPVSHVAYVTFNPGAPLLATPGSEAAVGTLVRDFTGSQPGRERGQWLHPGNQLETLATRRCEVLVLITDYIGSGQQVIEFAATFTRNARIRSWRSFARLEIIVVAYAASSAGRKAVQACKHVDALFVNLPASSFSDAAWTQEEREAIEALCLSYTPRKQQKEALGYGASAGLFFTHTAVPNNLPFILRRSTKGWHALLPGRKVPADLAKELSYYARPPRDLASAARSANQARLARAIDSGRLTTSADAIVITLALIAYSRHTRAALAHQLALPDAQVAAIIQFLQDADFVDAGLSITARGRVELRHARRLDRVATARLRGQTEAYYPLVLR</sequence>
<comment type="caution">
    <text evidence="3">The sequence shown here is derived from an EMBL/GenBank/DDBJ whole genome shotgun (WGS) entry which is preliminary data.</text>
</comment>
<gene>
    <name evidence="3" type="ORF">FHX39_000678</name>
</gene>
<organism evidence="3 4">
    <name type="scientific">Microlunatus antarcticus</name>
    <dbReference type="NCBI Taxonomy" id="53388"/>
    <lineage>
        <taxon>Bacteria</taxon>
        <taxon>Bacillati</taxon>
        <taxon>Actinomycetota</taxon>
        <taxon>Actinomycetes</taxon>
        <taxon>Propionibacteriales</taxon>
        <taxon>Propionibacteriaceae</taxon>
        <taxon>Microlunatus</taxon>
    </lineage>
</organism>
<keyword evidence="4" id="KW-1185">Reference proteome</keyword>
<evidence type="ECO:0000259" key="1">
    <source>
        <dbReference type="Pfam" id="PF24390"/>
    </source>
</evidence>
<reference evidence="3 4" key="1">
    <citation type="submission" date="2020-08" db="EMBL/GenBank/DDBJ databases">
        <title>Sequencing the genomes of 1000 actinobacteria strains.</title>
        <authorList>
            <person name="Klenk H.-P."/>
        </authorList>
    </citation>
    <scope>NUCLEOTIDE SEQUENCE [LARGE SCALE GENOMIC DNA]</scope>
    <source>
        <strain evidence="3 4">DSM 11053</strain>
    </source>
</reference>
<dbReference type="InterPro" id="IPR057055">
    <property type="entry name" value="wHTH-PRTase_assoc"/>
</dbReference>
<accession>A0A7W5JSX7</accession>
<dbReference type="EMBL" id="JACHZG010000001">
    <property type="protein sequence ID" value="MBB3325734.1"/>
    <property type="molecule type" value="Genomic_DNA"/>
</dbReference>
<dbReference type="InterPro" id="IPR056920">
    <property type="entry name" value="PRTase-CE"/>
</dbReference>
<dbReference type="AlphaFoldDB" id="A0A7W5JSX7"/>
<evidence type="ECO:0000259" key="2">
    <source>
        <dbReference type="Pfam" id="PF24409"/>
    </source>
</evidence>
<dbReference type="Pfam" id="PF24390">
    <property type="entry name" value="PRTase-CE"/>
    <property type="match status" value="1"/>
</dbReference>